<proteinExistence type="predicted"/>
<evidence type="ECO:0000256" key="7">
    <source>
        <dbReference type="PROSITE-ProRule" id="PRU00042"/>
    </source>
</evidence>
<dbReference type="InterPro" id="IPR013087">
    <property type="entry name" value="Znf_C2H2_type"/>
</dbReference>
<accession>A0A9W9KST7</accession>
<dbReference type="SMART" id="SM00066">
    <property type="entry name" value="GAL4"/>
    <property type="match status" value="1"/>
</dbReference>
<keyword evidence="7" id="KW-0863">Zinc-finger</keyword>
<dbReference type="GO" id="GO:0000981">
    <property type="term" value="F:DNA-binding transcription factor activity, RNA polymerase II-specific"/>
    <property type="evidence" value="ECO:0007669"/>
    <property type="project" value="InterPro"/>
</dbReference>
<feature type="domain" description="C2H2-type" evidence="9">
    <location>
        <begin position="11"/>
        <end position="40"/>
    </location>
</feature>
<evidence type="ECO:0000313" key="10">
    <source>
        <dbReference type="EMBL" id="KAJ5116825.1"/>
    </source>
</evidence>
<dbReference type="AlphaFoldDB" id="A0A9W9KST7"/>
<comment type="caution">
    <text evidence="10">The sequence shown here is derived from an EMBL/GenBank/DDBJ whole genome shotgun (WGS) entry which is preliminary data.</text>
</comment>
<feature type="domain" description="Zn(2)-C6 fungal-type" evidence="8">
    <location>
        <begin position="77"/>
        <end position="106"/>
    </location>
</feature>
<keyword evidence="5" id="KW-0804">Transcription</keyword>
<dbReference type="Gene3D" id="4.10.240.10">
    <property type="entry name" value="Zn(2)-C6 fungal-type DNA-binding domain"/>
    <property type="match status" value="1"/>
</dbReference>
<evidence type="ECO:0000259" key="9">
    <source>
        <dbReference type="PROSITE" id="PS50157"/>
    </source>
</evidence>
<dbReference type="OrthoDB" id="10261408at2759"/>
<dbReference type="GO" id="GO:0003677">
    <property type="term" value="F:DNA binding"/>
    <property type="evidence" value="ECO:0007669"/>
    <property type="project" value="UniProtKB-KW"/>
</dbReference>
<dbReference type="Pfam" id="PF04082">
    <property type="entry name" value="Fungal_trans"/>
    <property type="match status" value="1"/>
</dbReference>
<reference evidence="10" key="2">
    <citation type="journal article" date="2023" name="IMA Fungus">
        <title>Comparative genomic study of the Penicillium genus elucidates a diverse pangenome and 15 lateral gene transfer events.</title>
        <authorList>
            <person name="Petersen C."/>
            <person name="Sorensen T."/>
            <person name="Nielsen M.R."/>
            <person name="Sondergaard T.E."/>
            <person name="Sorensen J.L."/>
            <person name="Fitzpatrick D.A."/>
            <person name="Frisvad J.C."/>
            <person name="Nielsen K.L."/>
        </authorList>
    </citation>
    <scope>NUCLEOTIDE SEQUENCE</scope>
    <source>
        <strain evidence="10">IBT 30069</strain>
    </source>
</reference>
<organism evidence="10 11">
    <name type="scientific">Penicillium angulare</name>
    <dbReference type="NCBI Taxonomy" id="116970"/>
    <lineage>
        <taxon>Eukaryota</taxon>
        <taxon>Fungi</taxon>
        <taxon>Dikarya</taxon>
        <taxon>Ascomycota</taxon>
        <taxon>Pezizomycotina</taxon>
        <taxon>Eurotiomycetes</taxon>
        <taxon>Eurotiomycetidae</taxon>
        <taxon>Eurotiales</taxon>
        <taxon>Aspergillaceae</taxon>
        <taxon>Penicillium</taxon>
    </lineage>
</organism>
<evidence type="ECO:0000256" key="6">
    <source>
        <dbReference type="ARBA" id="ARBA00023242"/>
    </source>
</evidence>
<sequence>MTPSTNYPQRFSCNFPGCTSSYKRREHLTRHKAKHTGSHLCVCPLCDRNFSRRDSLRRHVRQDHAIPESHSIRSPAACHNCRLAKTRCRGGAPCLNCHTKGYECDLPRPTSTATTSVSSADEQEIQPGVDSTVLDDRNAAIKHYVDIYFAHFHAHWPILHRATFSIPDEPPLLVQAVMIIGLWVSDKPSAREAAVDLHDRLGSCIREQMVQWENPLPRNEIEGDGLVSKCPIATYQGILLYLIFSLIQNSNIRSLGLGLSLSSYDYQILSALVQVCLRNKVFHYPDMLERYEGITPMACIWVGMEEMSRLGLALYKVSALCKRENSSSNGIRLLQLSDLQFPVPDSRHLWEAESNQELARLLRLDGVSGRFNNIYTPQNWISTSAKALESGSERWWL</sequence>
<evidence type="ECO:0000256" key="4">
    <source>
        <dbReference type="ARBA" id="ARBA00023125"/>
    </source>
</evidence>
<dbReference type="InterPro" id="IPR001138">
    <property type="entry name" value="Zn2Cys6_DnaBD"/>
</dbReference>
<keyword evidence="3" id="KW-0805">Transcription regulation</keyword>
<evidence type="ECO:0000256" key="3">
    <source>
        <dbReference type="ARBA" id="ARBA00023015"/>
    </source>
</evidence>
<dbReference type="SMART" id="SM00355">
    <property type="entry name" value="ZnF_C2H2"/>
    <property type="match status" value="2"/>
</dbReference>
<keyword evidence="4" id="KW-0238">DNA-binding</keyword>
<dbReference type="PANTHER" id="PTHR47660">
    <property type="entry name" value="TRANSCRIPTION FACTOR WITH C2H2 AND ZN(2)-CYS(6) DNA BINDING DOMAIN (EUROFUNG)-RELATED-RELATED"/>
    <property type="match status" value="1"/>
</dbReference>
<evidence type="ECO:0000259" key="8">
    <source>
        <dbReference type="PROSITE" id="PS50048"/>
    </source>
</evidence>
<keyword evidence="2" id="KW-0862">Zinc</keyword>
<evidence type="ECO:0000256" key="5">
    <source>
        <dbReference type="ARBA" id="ARBA00023163"/>
    </source>
</evidence>
<reference evidence="10" key="1">
    <citation type="submission" date="2022-11" db="EMBL/GenBank/DDBJ databases">
        <authorList>
            <person name="Petersen C."/>
        </authorList>
    </citation>
    <scope>NUCLEOTIDE SEQUENCE</scope>
    <source>
        <strain evidence="10">IBT 30069</strain>
    </source>
</reference>
<evidence type="ECO:0000256" key="1">
    <source>
        <dbReference type="ARBA" id="ARBA00022723"/>
    </source>
</evidence>
<dbReference type="SUPFAM" id="SSF57667">
    <property type="entry name" value="beta-beta-alpha zinc fingers"/>
    <property type="match status" value="1"/>
</dbReference>
<name>A0A9W9KST7_9EURO</name>
<dbReference type="PROSITE" id="PS50157">
    <property type="entry name" value="ZINC_FINGER_C2H2_2"/>
    <property type="match status" value="2"/>
</dbReference>
<dbReference type="CDD" id="cd00067">
    <property type="entry name" value="GAL4"/>
    <property type="match status" value="1"/>
</dbReference>
<dbReference type="SUPFAM" id="SSF57701">
    <property type="entry name" value="Zn2/Cys6 DNA-binding domain"/>
    <property type="match status" value="1"/>
</dbReference>
<dbReference type="Pfam" id="PF00172">
    <property type="entry name" value="Zn_clus"/>
    <property type="match status" value="1"/>
</dbReference>
<dbReference type="InterPro" id="IPR036864">
    <property type="entry name" value="Zn2-C6_fun-type_DNA-bd_sf"/>
</dbReference>
<gene>
    <name evidence="10" type="ORF">N7456_001173</name>
</gene>
<keyword evidence="1" id="KW-0479">Metal-binding</keyword>
<protein>
    <submittedName>
        <fullName evidence="10">Uncharacterized protein</fullName>
    </submittedName>
</protein>
<dbReference type="Gene3D" id="3.30.160.60">
    <property type="entry name" value="Classic Zinc Finger"/>
    <property type="match status" value="2"/>
</dbReference>
<dbReference type="Proteomes" id="UP001149165">
    <property type="component" value="Unassembled WGS sequence"/>
</dbReference>
<evidence type="ECO:0000256" key="2">
    <source>
        <dbReference type="ARBA" id="ARBA00022833"/>
    </source>
</evidence>
<dbReference type="InterPro" id="IPR036236">
    <property type="entry name" value="Znf_C2H2_sf"/>
</dbReference>
<keyword evidence="6" id="KW-0539">Nucleus</keyword>
<dbReference type="InterPro" id="IPR007219">
    <property type="entry name" value="XnlR_reg_dom"/>
</dbReference>
<dbReference type="GO" id="GO:0006351">
    <property type="term" value="P:DNA-templated transcription"/>
    <property type="evidence" value="ECO:0007669"/>
    <property type="project" value="InterPro"/>
</dbReference>
<dbReference type="GO" id="GO:0008270">
    <property type="term" value="F:zinc ion binding"/>
    <property type="evidence" value="ECO:0007669"/>
    <property type="project" value="UniProtKB-KW"/>
</dbReference>
<feature type="domain" description="C2H2-type" evidence="9">
    <location>
        <begin position="41"/>
        <end position="75"/>
    </location>
</feature>
<dbReference type="PROSITE" id="PS50048">
    <property type="entry name" value="ZN2_CY6_FUNGAL_2"/>
    <property type="match status" value="1"/>
</dbReference>
<dbReference type="PROSITE" id="PS00028">
    <property type="entry name" value="ZINC_FINGER_C2H2_1"/>
    <property type="match status" value="2"/>
</dbReference>
<dbReference type="PROSITE" id="PS00463">
    <property type="entry name" value="ZN2_CY6_FUNGAL_1"/>
    <property type="match status" value="1"/>
</dbReference>
<dbReference type="CDD" id="cd12148">
    <property type="entry name" value="fungal_TF_MHR"/>
    <property type="match status" value="1"/>
</dbReference>
<keyword evidence="11" id="KW-1185">Reference proteome</keyword>
<dbReference type="PANTHER" id="PTHR47660:SF7">
    <property type="entry name" value="TRANSCRIPTION FACTOR WITH C2H2 AND ZN(2)-CYS(6) DNA BINDING DOMAIN (EUROFUNG)"/>
    <property type="match status" value="1"/>
</dbReference>
<dbReference type="EMBL" id="JAPQKH010000001">
    <property type="protein sequence ID" value="KAJ5116825.1"/>
    <property type="molecule type" value="Genomic_DNA"/>
</dbReference>
<evidence type="ECO:0000313" key="11">
    <source>
        <dbReference type="Proteomes" id="UP001149165"/>
    </source>
</evidence>